<dbReference type="Gene3D" id="3.30.360.10">
    <property type="entry name" value="Dihydrodipicolinate Reductase, domain 2"/>
    <property type="match status" value="1"/>
</dbReference>
<dbReference type="PANTHER" id="PTHR43708">
    <property type="entry name" value="CONSERVED EXPRESSED OXIDOREDUCTASE (EUROFUNG)"/>
    <property type="match status" value="1"/>
</dbReference>
<comment type="caution">
    <text evidence="3">The sequence shown here is derived from an EMBL/GenBank/DDBJ whole genome shotgun (WGS) entry which is preliminary data.</text>
</comment>
<feature type="domain" description="GFO/IDH/MocA-like oxidoreductase" evidence="2">
    <location>
        <begin position="139"/>
        <end position="242"/>
    </location>
</feature>
<name>A0ABN3VFS8_9PSEU</name>
<dbReference type="InterPro" id="IPR051317">
    <property type="entry name" value="Gfo/Idh/MocA_oxidoreduct"/>
</dbReference>
<accession>A0ABN3VFS8</accession>
<evidence type="ECO:0000259" key="2">
    <source>
        <dbReference type="Pfam" id="PF22725"/>
    </source>
</evidence>
<protein>
    <recommendedName>
        <fullName evidence="5">Gfo/Idh/MocA family oxidoreductase</fullName>
    </recommendedName>
</protein>
<dbReference type="InterPro" id="IPR036291">
    <property type="entry name" value="NAD(P)-bd_dom_sf"/>
</dbReference>
<evidence type="ECO:0008006" key="5">
    <source>
        <dbReference type="Google" id="ProtNLM"/>
    </source>
</evidence>
<keyword evidence="4" id="KW-1185">Reference proteome</keyword>
<dbReference type="RefSeq" id="WP_344680881.1">
    <property type="nucleotide sequence ID" value="NZ_BAAAUX010000014.1"/>
</dbReference>
<organism evidence="3 4">
    <name type="scientific">Saccharopolyspora taberi</name>
    <dbReference type="NCBI Taxonomy" id="60895"/>
    <lineage>
        <taxon>Bacteria</taxon>
        <taxon>Bacillati</taxon>
        <taxon>Actinomycetota</taxon>
        <taxon>Actinomycetes</taxon>
        <taxon>Pseudonocardiales</taxon>
        <taxon>Pseudonocardiaceae</taxon>
        <taxon>Saccharopolyspora</taxon>
    </lineage>
</organism>
<dbReference type="PANTHER" id="PTHR43708:SF4">
    <property type="entry name" value="OXIDOREDUCTASE YCEM-RELATED"/>
    <property type="match status" value="1"/>
</dbReference>
<sequence length="303" mass="33368">MRIAIVGLGVISKFYLAAIEELPMWELAAVCDVRESAMDPHRDSVPCFSDHQRMFAETELDAVVVTVPNDVHGDICRDALFAGVPVCVEKPLSVSGAEGRELDALARMRNVPLFTAFHRRYNGNVLDLLAKQRTAGIPIRSMTVRYLELIEEHIGQDTWYLDPQRCGGGCVADNGPNAFDLVRLFLGDVVVSDVSITRDDHGTDRQATVALRTSAGTPATVELDWSHPGETKDVEIVLADGTTWRADMLDGHAEFKSSLWHEYRGILRAFAEAGPVRTGNGGLAALELVEDCYRREMSIREGS</sequence>
<dbReference type="EMBL" id="BAAAUX010000014">
    <property type="protein sequence ID" value="GAA2796690.1"/>
    <property type="molecule type" value="Genomic_DNA"/>
</dbReference>
<dbReference type="SUPFAM" id="SSF51735">
    <property type="entry name" value="NAD(P)-binding Rossmann-fold domains"/>
    <property type="match status" value="1"/>
</dbReference>
<dbReference type="Pfam" id="PF22725">
    <property type="entry name" value="GFO_IDH_MocA_C3"/>
    <property type="match status" value="1"/>
</dbReference>
<dbReference type="InterPro" id="IPR055170">
    <property type="entry name" value="GFO_IDH_MocA-like_dom"/>
</dbReference>
<dbReference type="Proteomes" id="UP001500979">
    <property type="component" value="Unassembled WGS sequence"/>
</dbReference>
<gene>
    <name evidence="3" type="ORF">GCM10010470_34760</name>
</gene>
<evidence type="ECO:0000313" key="3">
    <source>
        <dbReference type="EMBL" id="GAA2796690.1"/>
    </source>
</evidence>
<evidence type="ECO:0000259" key="1">
    <source>
        <dbReference type="Pfam" id="PF01408"/>
    </source>
</evidence>
<dbReference type="InterPro" id="IPR000683">
    <property type="entry name" value="Gfo/Idh/MocA-like_OxRdtase_N"/>
</dbReference>
<dbReference type="Gene3D" id="3.40.50.720">
    <property type="entry name" value="NAD(P)-binding Rossmann-like Domain"/>
    <property type="match status" value="1"/>
</dbReference>
<feature type="domain" description="Gfo/Idh/MocA-like oxidoreductase N-terminal" evidence="1">
    <location>
        <begin position="1"/>
        <end position="115"/>
    </location>
</feature>
<dbReference type="Pfam" id="PF01408">
    <property type="entry name" value="GFO_IDH_MocA"/>
    <property type="match status" value="1"/>
</dbReference>
<evidence type="ECO:0000313" key="4">
    <source>
        <dbReference type="Proteomes" id="UP001500979"/>
    </source>
</evidence>
<reference evidence="3 4" key="1">
    <citation type="journal article" date="2019" name="Int. J. Syst. Evol. Microbiol.">
        <title>The Global Catalogue of Microorganisms (GCM) 10K type strain sequencing project: providing services to taxonomists for standard genome sequencing and annotation.</title>
        <authorList>
            <consortium name="The Broad Institute Genomics Platform"/>
            <consortium name="The Broad Institute Genome Sequencing Center for Infectious Disease"/>
            <person name="Wu L."/>
            <person name="Ma J."/>
        </authorList>
    </citation>
    <scope>NUCLEOTIDE SEQUENCE [LARGE SCALE GENOMIC DNA]</scope>
    <source>
        <strain evidence="3 4">JCM 9383</strain>
    </source>
</reference>
<proteinExistence type="predicted"/>
<dbReference type="SUPFAM" id="SSF55347">
    <property type="entry name" value="Glyceraldehyde-3-phosphate dehydrogenase-like, C-terminal domain"/>
    <property type="match status" value="1"/>
</dbReference>